<keyword evidence="4" id="KW-1185">Reference proteome</keyword>
<sequence>MLCSFCESFIGGIETGLQNEEKDIEAYANKLCDALTKGNALLDPICKGLLDKELESIIDWLNNNEKPHDVCVKLHLC</sequence>
<dbReference type="SMART" id="SM00741">
    <property type="entry name" value="SapB"/>
    <property type="match status" value="1"/>
</dbReference>
<accession>A0A0N4V815</accession>
<proteinExistence type="predicted"/>
<dbReference type="PROSITE" id="PS50015">
    <property type="entry name" value="SAP_B"/>
    <property type="match status" value="1"/>
</dbReference>
<dbReference type="InterPro" id="IPR008138">
    <property type="entry name" value="SapB_2"/>
</dbReference>
<evidence type="ECO:0000256" key="1">
    <source>
        <dbReference type="ARBA" id="ARBA00023157"/>
    </source>
</evidence>
<dbReference type="AlphaFoldDB" id="A0A0N4V815"/>
<evidence type="ECO:0000313" key="5">
    <source>
        <dbReference type="WBParaSite" id="EVEC_0000648001-mRNA-1"/>
    </source>
</evidence>
<evidence type="ECO:0000313" key="4">
    <source>
        <dbReference type="Proteomes" id="UP000274131"/>
    </source>
</evidence>
<protein>
    <submittedName>
        <fullName evidence="5">Saposin B-type domain-containing protein</fullName>
    </submittedName>
</protein>
<feature type="domain" description="Saposin B-type" evidence="2">
    <location>
        <begin position="1"/>
        <end position="77"/>
    </location>
</feature>
<dbReference type="WBParaSite" id="EVEC_0000648001-mRNA-1">
    <property type="protein sequence ID" value="EVEC_0000648001-mRNA-1"/>
    <property type="gene ID" value="EVEC_0000648001"/>
</dbReference>
<dbReference type="Pfam" id="PF03489">
    <property type="entry name" value="SapB_2"/>
    <property type="match status" value="1"/>
</dbReference>
<reference evidence="5" key="1">
    <citation type="submission" date="2017-02" db="UniProtKB">
        <authorList>
            <consortium name="WormBaseParasite"/>
        </authorList>
    </citation>
    <scope>IDENTIFICATION</scope>
</reference>
<reference evidence="3 4" key="2">
    <citation type="submission" date="2018-10" db="EMBL/GenBank/DDBJ databases">
        <authorList>
            <consortium name="Pathogen Informatics"/>
        </authorList>
    </citation>
    <scope>NUCLEOTIDE SEQUENCE [LARGE SCALE GENOMIC DNA]</scope>
</reference>
<dbReference type="SUPFAM" id="SSF47862">
    <property type="entry name" value="Saposin"/>
    <property type="match status" value="1"/>
</dbReference>
<name>A0A0N4V815_ENTVE</name>
<organism evidence="5">
    <name type="scientific">Enterobius vermicularis</name>
    <name type="common">Human pinworm</name>
    <dbReference type="NCBI Taxonomy" id="51028"/>
    <lineage>
        <taxon>Eukaryota</taxon>
        <taxon>Metazoa</taxon>
        <taxon>Ecdysozoa</taxon>
        <taxon>Nematoda</taxon>
        <taxon>Chromadorea</taxon>
        <taxon>Rhabditida</taxon>
        <taxon>Spirurina</taxon>
        <taxon>Oxyuridomorpha</taxon>
        <taxon>Oxyuroidea</taxon>
        <taxon>Oxyuridae</taxon>
        <taxon>Enterobius</taxon>
    </lineage>
</organism>
<dbReference type="OrthoDB" id="5863152at2759"/>
<evidence type="ECO:0000259" key="2">
    <source>
        <dbReference type="PROSITE" id="PS50015"/>
    </source>
</evidence>
<dbReference type="InterPro" id="IPR011001">
    <property type="entry name" value="Saposin-like"/>
</dbReference>
<keyword evidence="1" id="KW-1015">Disulfide bond</keyword>
<dbReference type="EMBL" id="UXUI01008360">
    <property type="protein sequence ID" value="VDD91303.1"/>
    <property type="molecule type" value="Genomic_DNA"/>
</dbReference>
<dbReference type="Gene3D" id="1.10.225.10">
    <property type="entry name" value="Saposin-like"/>
    <property type="match status" value="1"/>
</dbReference>
<evidence type="ECO:0000313" key="3">
    <source>
        <dbReference type="EMBL" id="VDD91303.1"/>
    </source>
</evidence>
<dbReference type="Proteomes" id="UP000274131">
    <property type="component" value="Unassembled WGS sequence"/>
</dbReference>
<dbReference type="InterPro" id="IPR008139">
    <property type="entry name" value="SaposinB_dom"/>
</dbReference>
<gene>
    <name evidence="3" type="ORF">EVEC_LOCUS6054</name>
</gene>